<keyword evidence="8" id="KW-1185">Reference proteome</keyword>
<dbReference type="GeneID" id="115888102"/>
<keyword evidence="5" id="KW-0687">Ribonucleoprotein</keyword>
<protein>
    <recommendedName>
        <fullName evidence="6">Large ribosomal subunit protein mL49</fullName>
    </recommendedName>
    <alternativeName>
        <fullName evidence="7">39S ribosomal protein L49, mitochondrial</fullName>
    </alternativeName>
</protein>
<name>A0A6J2YKY5_SITOR</name>
<dbReference type="GO" id="GO:0006412">
    <property type="term" value="P:translation"/>
    <property type="evidence" value="ECO:0007669"/>
    <property type="project" value="InterPro"/>
</dbReference>
<dbReference type="Pfam" id="PF05046">
    <property type="entry name" value="Img2"/>
    <property type="match status" value="1"/>
</dbReference>
<evidence type="ECO:0000256" key="3">
    <source>
        <dbReference type="ARBA" id="ARBA00022980"/>
    </source>
</evidence>
<dbReference type="Proteomes" id="UP000504635">
    <property type="component" value="Unplaced"/>
</dbReference>
<evidence type="ECO:0000313" key="8">
    <source>
        <dbReference type="Proteomes" id="UP000504635"/>
    </source>
</evidence>
<dbReference type="FunCoup" id="A0A6J2YKY5">
    <property type="interactions" value="1376"/>
</dbReference>
<accession>A0A6J2YKY5</accession>
<evidence type="ECO:0000256" key="6">
    <source>
        <dbReference type="ARBA" id="ARBA00035191"/>
    </source>
</evidence>
<comment type="similarity">
    <text evidence="2">Belongs to the mitochondrion-specific ribosomal protein mL49 family.</text>
</comment>
<dbReference type="RefSeq" id="XP_030763535.1">
    <property type="nucleotide sequence ID" value="XM_030907675.1"/>
</dbReference>
<keyword evidence="4" id="KW-0496">Mitochondrion</keyword>
<gene>
    <name evidence="9" type="primary">LOC115888102</name>
</gene>
<organism evidence="8 9">
    <name type="scientific">Sitophilus oryzae</name>
    <name type="common">Rice weevil</name>
    <name type="synonym">Curculio oryzae</name>
    <dbReference type="NCBI Taxonomy" id="7048"/>
    <lineage>
        <taxon>Eukaryota</taxon>
        <taxon>Metazoa</taxon>
        <taxon>Ecdysozoa</taxon>
        <taxon>Arthropoda</taxon>
        <taxon>Hexapoda</taxon>
        <taxon>Insecta</taxon>
        <taxon>Pterygota</taxon>
        <taxon>Neoptera</taxon>
        <taxon>Endopterygota</taxon>
        <taxon>Coleoptera</taxon>
        <taxon>Polyphaga</taxon>
        <taxon>Cucujiformia</taxon>
        <taxon>Curculionidae</taxon>
        <taxon>Dryophthorinae</taxon>
        <taxon>Sitophilus</taxon>
    </lineage>
</organism>
<evidence type="ECO:0000256" key="4">
    <source>
        <dbReference type="ARBA" id="ARBA00023128"/>
    </source>
</evidence>
<dbReference type="OrthoDB" id="19439at2759"/>
<evidence type="ECO:0000256" key="7">
    <source>
        <dbReference type="ARBA" id="ARBA00035545"/>
    </source>
</evidence>
<dbReference type="AlphaFoldDB" id="A0A6J2YKY5"/>
<dbReference type="PANTHER" id="PTHR13477:SF0">
    <property type="entry name" value="LARGE RIBOSOMAL SUBUNIT PROTEIN ML49"/>
    <property type="match status" value="1"/>
</dbReference>
<keyword evidence="3 9" id="KW-0689">Ribosomal protein</keyword>
<dbReference type="InterPro" id="IPR007740">
    <property type="entry name" value="Ribosomal_mL49"/>
</dbReference>
<evidence type="ECO:0000256" key="2">
    <source>
        <dbReference type="ARBA" id="ARBA00005677"/>
    </source>
</evidence>
<comment type="subcellular location">
    <subcellularLocation>
        <location evidence="1">Mitochondrion</location>
    </subcellularLocation>
</comment>
<dbReference type="FunFam" id="3.30.780.10:FF:000009">
    <property type="entry name" value="39S ribosomal protein L49, mitochondrial"/>
    <property type="match status" value="1"/>
</dbReference>
<proteinExistence type="inferred from homology"/>
<dbReference type="Gene3D" id="3.30.780.10">
    <property type="entry name" value="SUI1-like domain"/>
    <property type="match status" value="1"/>
</dbReference>
<dbReference type="GO" id="GO:0005762">
    <property type="term" value="C:mitochondrial large ribosomal subunit"/>
    <property type="evidence" value="ECO:0007669"/>
    <property type="project" value="TreeGrafter"/>
</dbReference>
<dbReference type="InParanoid" id="A0A6J2YKY5"/>
<dbReference type="KEGG" id="soy:115888102"/>
<evidence type="ECO:0000256" key="1">
    <source>
        <dbReference type="ARBA" id="ARBA00004173"/>
    </source>
</evidence>
<evidence type="ECO:0000313" key="9">
    <source>
        <dbReference type="RefSeq" id="XP_030763535.1"/>
    </source>
</evidence>
<evidence type="ECO:0000256" key="5">
    <source>
        <dbReference type="ARBA" id="ARBA00023274"/>
    </source>
</evidence>
<dbReference type="PANTHER" id="PTHR13477">
    <property type="entry name" value="MITOCHONDRIAL 39S RIBOSOMAL PROTEIN L49"/>
    <property type="match status" value="1"/>
</dbReference>
<dbReference type="GO" id="GO:0003735">
    <property type="term" value="F:structural constituent of ribosome"/>
    <property type="evidence" value="ECO:0007669"/>
    <property type="project" value="InterPro"/>
</dbReference>
<dbReference type="CTD" id="740"/>
<sequence>MFIASRCRAISHRAPSLIFPKFGQKRDSSFQSSPYVEDLGSVNRSYEVTKDTTDWSYVQRVLPPKVVPTPVKKDVYPSGWRPQTIDIADKPYFIKRTKNHMIPCYLDIGQRGIKRTTLLKSIQGDIWQLEKEIKEFLQPQVFQILRVQVNEFVGYIRINGDHVNAIKYFLEQKGY</sequence>
<reference evidence="9" key="1">
    <citation type="submission" date="2025-08" db="UniProtKB">
        <authorList>
            <consortium name="RefSeq"/>
        </authorList>
    </citation>
    <scope>IDENTIFICATION</scope>
    <source>
        <tissue evidence="9">Gonads</tissue>
    </source>
</reference>